<dbReference type="CDD" id="cd00090">
    <property type="entry name" value="HTH_ARSR"/>
    <property type="match status" value="1"/>
</dbReference>
<dbReference type="Pfam" id="PF01037">
    <property type="entry name" value="AsnC_trans_reg"/>
    <property type="match status" value="1"/>
</dbReference>
<dbReference type="InterPro" id="IPR019887">
    <property type="entry name" value="Tscrpt_reg_AsnC/Lrp_C"/>
</dbReference>
<dbReference type="Gene3D" id="1.10.10.10">
    <property type="entry name" value="Winged helix-like DNA-binding domain superfamily/Winged helix DNA-binding domain"/>
    <property type="match status" value="1"/>
</dbReference>
<dbReference type="GO" id="GO:0043565">
    <property type="term" value="F:sequence-specific DNA binding"/>
    <property type="evidence" value="ECO:0007669"/>
    <property type="project" value="InterPro"/>
</dbReference>
<evidence type="ECO:0000259" key="4">
    <source>
        <dbReference type="PROSITE" id="PS50956"/>
    </source>
</evidence>
<sequence length="233" mass="26244">MPEVDHEDGPGHRGERRDGRSRRWCNLLCVDDIDRAIIAELERDGRLTNVELAQRVGLTTGPCLRRVQRLEADGVIRGYRAVIDPAARGRSFEVLIDLSLEAQDAETVERFEQMLAQAEEVLELRRLFGTPDYFVRVAVADLAAYETFLSQRVMTIPRVKNVTSHFTMKTVKHGLWSRCPGPGDHWARGPHRCPRGLCGPGSPCPVIMCGPRAAPARSSNAHRCWRRCLMMFG</sequence>
<dbReference type="Proteomes" id="UP000641386">
    <property type="component" value="Unassembled WGS sequence"/>
</dbReference>
<dbReference type="SUPFAM" id="SSF46785">
    <property type="entry name" value="Winged helix' DNA-binding domain"/>
    <property type="match status" value="1"/>
</dbReference>
<dbReference type="PRINTS" id="PR00033">
    <property type="entry name" value="HTHASNC"/>
</dbReference>
<dbReference type="PROSITE" id="PS00519">
    <property type="entry name" value="HTH_ASNC_1"/>
    <property type="match status" value="1"/>
</dbReference>
<reference evidence="5" key="1">
    <citation type="journal article" date="2014" name="Int. J. Syst. Evol. Microbiol.">
        <title>Complete genome sequence of Corynebacterium casei LMG S-19264T (=DSM 44701T), isolated from a smear-ripened cheese.</title>
        <authorList>
            <consortium name="US DOE Joint Genome Institute (JGI-PGF)"/>
            <person name="Walter F."/>
            <person name="Albersmeier A."/>
            <person name="Kalinowski J."/>
            <person name="Ruckert C."/>
        </authorList>
    </citation>
    <scope>NUCLEOTIDE SEQUENCE</scope>
    <source>
        <strain evidence="5">JCM 3302</strain>
    </source>
</reference>
<dbReference type="AlphaFoldDB" id="A0A919DL51"/>
<keyword evidence="3" id="KW-0804">Transcription</keyword>
<proteinExistence type="predicted"/>
<dbReference type="InterPro" id="IPR011991">
    <property type="entry name" value="ArsR-like_HTH"/>
</dbReference>
<dbReference type="PANTHER" id="PTHR30154">
    <property type="entry name" value="LEUCINE-RESPONSIVE REGULATORY PROTEIN"/>
    <property type="match status" value="1"/>
</dbReference>
<dbReference type="SMART" id="SM00344">
    <property type="entry name" value="HTH_ASNC"/>
    <property type="match status" value="1"/>
</dbReference>
<evidence type="ECO:0000256" key="3">
    <source>
        <dbReference type="ARBA" id="ARBA00023163"/>
    </source>
</evidence>
<evidence type="ECO:0000256" key="2">
    <source>
        <dbReference type="ARBA" id="ARBA00023125"/>
    </source>
</evidence>
<organism evidence="5 6">
    <name type="scientific">Streptomyces spiralis</name>
    <dbReference type="NCBI Taxonomy" id="66376"/>
    <lineage>
        <taxon>Bacteria</taxon>
        <taxon>Bacillati</taxon>
        <taxon>Actinomycetota</taxon>
        <taxon>Actinomycetes</taxon>
        <taxon>Kitasatosporales</taxon>
        <taxon>Streptomycetaceae</taxon>
        <taxon>Streptomyces</taxon>
    </lineage>
</organism>
<name>A0A919DL51_9ACTN</name>
<dbReference type="PROSITE" id="PS50956">
    <property type="entry name" value="HTH_ASNC_2"/>
    <property type="match status" value="1"/>
</dbReference>
<dbReference type="InterPro" id="IPR019888">
    <property type="entry name" value="Tscrpt_reg_AsnC-like"/>
</dbReference>
<dbReference type="Gene3D" id="3.30.70.920">
    <property type="match status" value="1"/>
</dbReference>
<protein>
    <recommendedName>
        <fullName evidence="4">HTH asnC-type domain-containing protein</fullName>
    </recommendedName>
</protein>
<keyword evidence="6" id="KW-1185">Reference proteome</keyword>
<comment type="caution">
    <text evidence="5">The sequence shown here is derived from an EMBL/GenBank/DDBJ whole genome shotgun (WGS) entry which is preliminary data.</text>
</comment>
<reference evidence="5" key="2">
    <citation type="submission" date="2020-09" db="EMBL/GenBank/DDBJ databases">
        <authorList>
            <person name="Sun Q."/>
            <person name="Ohkuma M."/>
        </authorList>
    </citation>
    <scope>NUCLEOTIDE SEQUENCE</scope>
    <source>
        <strain evidence="5">JCM 3302</strain>
    </source>
</reference>
<evidence type="ECO:0000313" key="5">
    <source>
        <dbReference type="EMBL" id="GHE59033.1"/>
    </source>
</evidence>
<dbReference type="PANTHER" id="PTHR30154:SF34">
    <property type="entry name" value="TRANSCRIPTIONAL REGULATOR AZLB"/>
    <property type="match status" value="1"/>
</dbReference>
<dbReference type="InterPro" id="IPR000485">
    <property type="entry name" value="AsnC-type_HTH_dom"/>
</dbReference>
<dbReference type="GO" id="GO:0043200">
    <property type="term" value="P:response to amino acid"/>
    <property type="evidence" value="ECO:0007669"/>
    <property type="project" value="TreeGrafter"/>
</dbReference>
<evidence type="ECO:0000256" key="1">
    <source>
        <dbReference type="ARBA" id="ARBA00023015"/>
    </source>
</evidence>
<dbReference type="Pfam" id="PF13412">
    <property type="entry name" value="HTH_24"/>
    <property type="match status" value="1"/>
</dbReference>
<dbReference type="InterPro" id="IPR036390">
    <property type="entry name" value="WH_DNA-bd_sf"/>
</dbReference>
<dbReference type="InterPro" id="IPR011008">
    <property type="entry name" value="Dimeric_a/b-barrel"/>
</dbReference>
<gene>
    <name evidence="5" type="ORF">GCM10014715_10290</name>
</gene>
<keyword evidence="1" id="KW-0805">Transcription regulation</keyword>
<evidence type="ECO:0000313" key="6">
    <source>
        <dbReference type="Proteomes" id="UP000641386"/>
    </source>
</evidence>
<dbReference type="SUPFAM" id="SSF54909">
    <property type="entry name" value="Dimeric alpha+beta barrel"/>
    <property type="match status" value="1"/>
</dbReference>
<dbReference type="EMBL" id="BNBC01000003">
    <property type="protein sequence ID" value="GHE59033.1"/>
    <property type="molecule type" value="Genomic_DNA"/>
</dbReference>
<keyword evidence="2" id="KW-0238">DNA-binding</keyword>
<accession>A0A919DL51</accession>
<dbReference type="InterPro" id="IPR036388">
    <property type="entry name" value="WH-like_DNA-bd_sf"/>
</dbReference>
<feature type="domain" description="HTH asnC-type" evidence="4">
    <location>
        <begin position="30"/>
        <end position="91"/>
    </location>
</feature>
<dbReference type="InterPro" id="IPR019885">
    <property type="entry name" value="Tscrpt_reg_HTH_AsnC-type_CS"/>
</dbReference>
<dbReference type="GO" id="GO:0005829">
    <property type="term" value="C:cytosol"/>
    <property type="evidence" value="ECO:0007669"/>
    <property type="project" value="TreeGrafter"/>
</dbReference>